<dbReference type="InterPro" id="IPR032675">
    <property type="entry name" value="LRR_dom_sf"/>
</dbReference>
<dbReference type="OMA" id="IQGLIAM"/>
<keyword evidence="2" id="KW-1185">Reference proteome</keyword>
<sequence>MSRAKGGLYRNTLQQQAINSILQSFTKEVAFLYLGENLKLGERGNNLLLDLIKTKNLREVRFADCVLKSEDLKQIRDFLWKKTHKLIFRDNVDIGLEGCTLLKHLLKRHEVRVFSMWDCDVGQVQLSYVIQGLIAMKGDTVEELNFRGSHITTDCCILLKEMLSAKRVKKLDLGHCRITHDQLIYLADGLYAMSGTMDLLNLRGNILTRNEVEEFRTATKDKVIEVTFY</sequence>
<reference evidence="1" key="2">
    <citation type="submission" date="2025-08" db="UniProtKB">
        <authorList>
            <consortium name="Ensembl"/>
        </authorList>
    </citation>
    <scope>IDENTIFICATION</scope>
</reference>
<dbReference type="Proteomes" id="UP000007875">
    <property type="component" value="Unassembled WGS sequence"/>
</dbReference>
<proteinExistence type="predicted"/>
<dbReference type="Gene3D" id="3.80.10.10">
    <property type="entry name" value="Ribonuclease Inhibitor"/>
    <property type="match status" value="1"/>
</dbReference>
<reference evidence="1" key="3">
    <citation type="submission" date="2025-09" db="UniProtKB">
        <authorList>
            <consortium name="Ensembl"/>
        </authorList>
    </citation>
    <scope>IDENTIFICATION</scope>
</reference>
<dbReference type="Ensembl" id="ENSCSAVT00000003490.1">
    <property type="protein sequence ID" value="ENSCSAVP00000003437.1"/>
    <property type="gene ID" value="ENSCSAVG00000002047.1"/>
</dbReference>
<dbReference type="AlphaFoldDB" id="H2YDN9"/>
<dbReference type="SUPFAM" id="SSF52047">
    <property type="entry name" value="RNI-like"/>
    <property type="match status" value="1"/>
</dbReference>
<protein>
    <submittedName>
        <fullName evidence="1">Uncharacterized protein</fullName>
    </submittedName>
</protein>
<organism evidence="1 2">
    <name type="scientific">Ciona savignyi</name>
    <name type="common">Pacific transparent sea squirt</name>
    <dbReference type="NCBI Taxonomy" id="51511"/>
    <lineage>
        <taxon>Eukaryota</taxon>
        <taxon>Metazoa</taxon>
        <taxon>Chordata</taxon>
        <taxon>Tunicata</taxon>
        <taxon>Ascidiacea</taxon>
        <taxon>Phlebobranchia</taxon>
        <taxon>Cionidae</taxon>
        <taxon>Ciona</taxon>
    </lineage>
</organism>
<dbReference type="HOGENOM" id="CLU_1209455_0_0_1"/>
<dbReference type="InParanoid" id="H2YDN9"/>
<name>H2YDN9_CIOSA</name>
<dbReference type="GeneTree" id="ENSGT00390000014445"/>
<evidence type="ECO:0000313" key="2">
    <source>
        <dbReference type="Proteomes" id="UP000007875"/>
    </source>
</evidence>
<reference evidence="2" key="1">
    <citation type="submission" date="2003-08" db="EMBL/GenBank/DDBJ databases">
        <authorList>
            <person name="Birren B."/>
            <person name="Nusbaum C."/>
            <person name="Abebe A."/>
            <person name="Abouelleil A."/>
            <person name="Adekoya E."/>
            <person name="Ait-zahra M."/>
            <person name="Allen N."/>
            <person name="Allen T."/>
            <person name="An P."/>
            <person name="Anderson M."/>
            <person name="Anderson S."/>
            <person name="Arachchi H."/>
            <person name="Armbruster J."/>
            <person name="Bachantsang P."/>
            <person name="Baldwin J."/>
            <person name="Barry A."/>
            <person name="Bayul T."/>
            <person name="Blitshsteyn B."/>
            <person name="Bloom T."/>
            <person name="Blye J."/>
            <person name="Boguslavskiy L."/>
            <person name="Borowsky M."/>
            <person name="Boukhgalter B."/>
            <person name="Brunache A."/>
            <person name="Butler J."/>
            <person name="Calixte N."/>
            <person name="Calvo S."/>
            <person name="Camarata J."/>
            <person name="Campo K."/>
            <person name="Chang J."/>
            <person name="Cheshatsang Y."/>
            <person name="Citroen M."/>
            <person name="Collymore A."/>
            <person name="Considine T."/>
            <person name="Cook A."/>
            <person name="Cooke P."/>
            <person name="Corum B."/>
            <person name="Cuomo C."/>
            <person name="David R."/>
            <person name="Dawoe T."/>
            <person name="Degray S."/>
            <person name="Dodge S."/>
            <person name="Dooley K."/>
            <person name="Dorje P."/>
            <person name="Dorjee K."/>
            <person name="Dorris L."/>
            <person name="Duffey N."/>
            <person name="Dupes A."/>
            <person name="Elkins T."/>
            <person name="Engels R."/>
            <person name="Erickson J."/>
            <person name="Farina A."/>
            <person name="Faro S."/>
            <person name="Ferreira P."/>
            <person name="Fischer H."/>
            <person name="Fitzgerald M."/>
            <person name="Foley K."/>
            <person name="Gage D."/>
            <person name="Galagan J."/>
            <person name="Gearin G."/>
            <person name="Gnerre S."/>
            <person name="Gnirke A."/>
            <person name="Goyette A."/>
            <person name="Graham J."/>
            <person name="Grandbois E."/>
            <person name="Gyaltsen K."/>
            <person name="Hafez N."/>
            <person name="Hagopian D."/>
            <person name="Hagos B."/>
            <person name="Hall J."/>
            <person name="Hatcher B."/>
            <person name="Heller A."/>
            <person name="Higgins H."/>
            <person name="Honan T."/>
            <person name="Horn A."/>
            <person name="Houde N."/>
            <person name="Hughes L."/>
            <person name="Hulme W."/>
            <person name="Husby E."/>
            <person name="Iliev I."/>
            <person name="Jaffe D."/>
            <person name="Jones C."/>
            <person name="Kamal M."/>
            <person name="Kamat A."/>
            <person name="Kamvysselis M."/>
            <person name="Karlsson E."/>
            <person name="Kells C."/>
            <person name="Kieu A."/>
            <person name="Kisner P."/>
            <person name="Kodira C."/>
            <person name="Kulbokas E."/>
            <person name="Labutti K."/>
            <person name="Lama D."/>
            <person name="Landers T."/>
            <person name="Leger J."/>
            <person name="Levine S."/>
            <person name="Lewis D."/>
            <person name="Lewis T."/>
            <person name="Lindblad-toh K."/>
            <person name="Liu X."/>
            <person name="Lokyitsang T."/>
            <person name="Lokyitsang Y."/>
            <person name="Lucien O."/>
            <person name="Lui A."/>
            <person name="Ma L.J."/>
            <person name="Mabbitt R."/>
            <person name="Macdonald J."/>
            <person name="Maclean C."/>
            <person name="Major J."/>
            <person name="Manning J."/>
            <person name="Marabella R."/>
            <person name="Maru K."/>
            <person name="Matthews C."/>
            <person name="Mauceli E."/>
            <person name="Mccarthy M."/>
            <person name="Mcdonough S."/>
            <person name="Mcghee T."/>
            <person name="Meldrim J."/>
            <person name="Meneus L."/>
            <person name="Mesirov J."/>
            <person name="Mihalev A."/>
            <person name="Mihova T."/>
            <person name="Mikkelsen T."/>
            <person name="Mlenga V."/>
            <person name="Moru K."/>
            <person name="Mozes J."/>
            <person name="Mulrain L."/>
            <person name="Munson G."/>
            <person name="Naylor J."/>
            <person name="Newes C."/>
            <person name="Nguyen C."/>
            <person name="Nguyen N."/>
            <person name="Nguyen T."/>
            <person name="Nicol R."/>
            <person name="Nielsen C."/>
            <person name="Nizzari M."/>
            <person name="Norbu C."/>
            <person name="Norbu N."/>
            <person name="O'donnell P."/>
            <person name="Okoawo O."/>
            <person name="O'leary S."/>
            <person name="Omotosho B."/>
            <person name="O'neill K."/>
            <person name="Osman S."/>
            <person name="Parker S."/>
            <person name="Perrin D."/>
            <person name="Phunkhang P."/>
            <person name="Piqani B."/>
            <person name="Purcell S."/>
            <person name="Rachupka T."/>
            <person name="Ramasamy U."/>
            <person name="Rameau R."/>
            <person name="Ray V."/>
            <person name="Raymond C."/>
            <person name="Retta R."/>
            <person name="Richardson S."/>
            <person name="Rise C."/>
            <person name="Rodriguez J."/>
            <person name="Rogers J."/>
            <person name="Rogov P."/>
            <person name="Rutman M."/>
            <person name="Schupbach R."/>
            <person name="Seaman C."/>
            <person name="Settipalli S."/>
            <person name="Sharpe T."/>
            <person name="Sheridan J."/>
            <person name="Sherpa N."/>
            <person name="Shi J."/>
            <person name="Smirnov S."/>
            <person name="Smith C."/>
            <person name="Sougnez C."/>
            <person name="Spencer B."/>
            <person name="Stalker J."/>
            <person name="Stange-thomann N."/>
            <person name="Stavropoulos S."/>
            <person name="Stetson K."/>
            <person name="Stone C."/>
            <person name="Stone S."/>
            <person name="Stubbs M."/>
            <person name="Talamas J."/>
            <person name="Tchuinga P."/>
            <person name="Tenzing P."/>
            <person name="Tesfaye S."/>
            <person name="Theodore J."/>
            <person name="Thoulutsang Y."/>
            <person name="Topham K."/>
            <person name="Towey S."/>
            <person name="Tsamla T."/>
            <person name="Tsomo N."/>
            <person name="Vallee D."/>
            <person name="Vassiliev H."/>
            <person name="Venkataraman V."/>
            <person name="Vinson J."/>
            <person name="Vo A."/>
            <person name="Wade C."/>
            <person name="Wang S."/>
            <person name="Wangchuk T."/>
            <person name="Wangdi T."/>
            <person name="Whittaker C."/>
            <person name="Wilkinson J."/>
            <person name="Wu Y."/>
            <person name="Wyman D."/>
            <person name="Yadav S."/>
            <person name="Yang S."/>
            <person name="Yang X."/>
            <person name="Yeager S."/>
            <person name="Yee E."/>
            <person name="Young G."/>
            <person name="Zainoun J."/>
            <person name="Zembeck L."/>
            <person name="Zimmer A."/>
            <person name="Zody M."/>
            <person name="Lander E."/>
        </authorList>
    </citation>
    <scope>NUCLEOTIDE SEQUENCE [LARGE SCALE GENOMIC DNA]</scope>
</reference>
<evidence type="ECO:0000313" key="1">
    <source>
        <dbReference type="Ensembl" id="ENSCSAVP00000003437.1"/>
    </source>
</evidence>
<accession>H2YDN9</accession>